<dbReference type="Proteomes" id="UP000564885">
    <property type="component" value="Unassembled WGS sequence"/>
</dbReference>
<evidence type="ECO:0000256" key="2">
    <source>
        <dbReference type="ARBA" id="ARBA00023015"/>
    </source>
</evidence>
<dbReference type="InterPro" id="IPR018356">
    <property type="entry name" value="Tscrpt_reg_HTH_DeoR_CS"/>
</dbReference>
<dbReference type="InterPro" id="IPR037171">
    <property type="entry name" value="NagB/RpiA_transferase-like"/>
</dbReference>
<organism evidence="6 7">
    <name type="scientific">Enterovirga aerilata</name>
    <dbReference type="NCBI Taxonomy" id="2730920"/>
    <lineage>
        <taxon>Bacteria</taxon>
        <taxon>Pseudomonadati</taxon>
        <taxon>Pseudomonadota</taxon>
        <taxon>Alphaproteobacteria</taxon>
        <taxon>Hyphomicrobiales</taxon>
        <taxon>Methylobacteriaceae</taxon>
        <taxon>Enterovirga</taxon>
    </lineage>
</organism>
<keyword evidence="1" id="KW-0678">Repressor</keyword>
<reference evidence="6 7" key="1">
    <citation type="submission" date="2020-04" db="EMBL/GenBank/DDBJ databases">
        <title>Enterovirga sp. isolate from soil.</title>
        <authorList>
            <person name="Chea S."/>
            <person name="Kim D.-U."/>
        </authorList>
    </citation>
    <scope>NUCLEOTIDE SEQUENCE [LARGE SCALE GENOMIC DNA]</scope>
    <source>
        <strain evidence="6 7">DB1703</strain>
    </source>
</reference>
<dbReference type="PANTHER" id="PTHR30363">
    <property type="entry name" value="HTH-TYPE TRANSCRIPTIONAL REGULATOR SRLR-RELATED"/>
    <property type="match status" value="1"/>
</dbReference>
<dbReference type="InterPro" id="IPR036388">
    <property type="entry name" value="WH-like_DNA-bd_sf"/>
</dbReference>
<evidence type="ECO:0000256" key="4">
    <source>
        <dbReference type="ARBA" id="ARBA00023163"/>
    </source>
</evidence>
<feature type="domain" description="HTH deoR-type" evidence="5">
    <location>
        <begin position="6"/>
        <end position="61"/>
    </location>
</feature>
<proteinExistence type="predicted"/>
<dbReference type="Pfam" id="PF08220">
    <property type="entry name" value="HTH_DeoR"/>
    <property type="match status" value="1"/>
</dbReference>
<accession>A0A849I392</accession>
<dbReference type="SMART" id="SM00420">
    <property type="entry name" value="HTH_DEOR"/>
    <property type="match status" value="1"/>
</dbReference>
<protein>
    <submittedName>
        <fullName evidence="6">DeoR/GlpR transcriptional regulator</fullName>
    </submittedName>
</protein>
<name>A0A849I392_9HYPH</name>
<dbReference type="Gene3D" id="3.40.50.1360">
    <property type="match status" value="1"/>
</dbReference>
<dbReference type="PROSITE" id="PS00894">
    <property type="entry name" value="HTH_DEOR_1"/>
    <property type="match status" value="1"/>
</dbReference>
<dbReference type="SUPFAM" id="SSF46785">
    <property type="entry name" value="Winged helix' DNA-binding domain"/>
    <property type="match status" value="1"/>
</dbReference>
<evidence type="ECO:0000256" key="1">
    <source>
        <dbReference type="ARBA" id="ARBA00022491"/>
    </source>
</evidence>
<dbReference type="InterPro" id="IPR036390">
    <property type="entry name" value="WH_DNA-bd_sf"/>
</dbReference>
<dbReference type="InterPro" id="IPR001034">
    <property type="entry name" value="DeoR_HTH"/>
</dbReference>
<dbReference type="SUPFAM" id="SSF100950">
    <property type="entry name" value="NagB/RpiA/CoA transferase-like"/>
    <property type="match status" value="1"/>
</dbReference>
<evidence type="ECO:0000256" key="3">
    <source>
        <dbReference type="ARBA" id="ARBA00023125"/>
    </source>
</evidence>
<dbReference type="AlphaFoldDB" id="A0A849I392"/>
<dbReference type="InterPro" id="IPR050313">
    <property type="entry name" value="Carb_Metab_HTH_regulators"/>
</dbReference>
<dbReference type="PRINTS" id="PR00037">
    <property type="entry name" value="HTHLACR"/>
</dbReference>
<evidence type="ECO:0000259" key="5">
    <source>
        <dbReference type="PROSITE" id="PS51000"/>
    </source>
</evidence>
<dbReference type="GO" id="GO:0003700">
    <property type="term" value="F:DNA-binding transcription factor activity"/>
    <property type="evidence" value="ECO:0007669"/>
    <property type="project" value="InterPro"/>
</dbReference>
<keyword evidence="2" id="KW-0805">Transcription regulation</keyword>
<dbReference type="SMART" id="SM01134">
    <property type="entry name" value="DeoRC"/>
    <property type="match status" value="1"/>
</dbReference>
<comment type="caution">
    <text evidence="6">The sequence shown here is derived from an EMBL/GenBank/DDBJ whole genome shotgun (WGS) entry which is preliminary data.</text>
</comment>
<dbReference type="PROSITE" id="PS51000">
    <property type="entry name" value="HTH_DEOR_2"/>
    <property type="match status" value="1"/>
</dbReference>
<dbReference type="RefSeq" id="WP_171217349.1">
    <property type="nucleotide sequence ID" value="NZ_JABEPP010000002.1"/>
</dbReference>
<gene>
    <name evidence="6" type="ORF">HJG44_05285</name>
</gene>
<dbReference type="Pfam" id="PF00455">
    <property type="entry name" value="DeoRC"/>
    <property type="match status" value="1"/>
</dbReference>
<dbReference type="InterPro" id="IPR014036">
    <property type="entry name" value="DeoR-like_C"/>
</dbReference>
<dbReference type="EMBL" id="JABEPP010000002">
    <property type="protein sequence ID" value="NNM71811.1"/>
    <property type="molecule type" value="Genomic_DNA"/>
</dbReference>
<sequence length="254" mass="27463">MPRTIAARRQDEILARLRISGTVSVEELAESFSVSRETIRRDLKNLAKRGCLEVVHGGASRRSSETALVERLGENPQGKAAIGRAAAELVDNGMVVLLDSGATTLRVAEALAAKLDLTIATNSLPIALMMCRVPGTRVHMLGGEVDSVDEAAFGIEVIEALERFRFDIAFVGAAGISEEGEVTDFTRVAAEQRSRMLKAAKRAYLVADHGKFGRLTPIRIRDSEIAAGLIVDRPPAEPFLEAFRTRGTQIIVAE</sequence>
<keyword evidence="3" id="KW-0238">DNA-binding</keyword>
<evidence type="ECO:0000313" key="6">
    <source>
        <dbReference type="EMBL" id="NNM71811.1"/>
    </source>
</evidence>
<keyword evidence="4" id="KW-0804">Transcription</keyword>
<dbReference type="GO" id="GO:0003677">
    <property type="term" value="F:DNA binding"/>
    <property type="evidence" value="ECO:0007669"/>
    <property type="project" value="UniProtKB-KW"/>
</dbReference>
<keyword evidence="7" id="KW-1185">Reference proteome</keyword>
<dbReference type="PANTHER" id="PTHR30363:SF4">
    <property type="entry name" value="GLYCEROL-3-PHOSPHATE REGULON REPRESSOR"/>
    <property type="match status" value="1"/>
</dbReference>
<evidence type="ECO:0000313" key="7">
    <source>
        <dbReference type="Proteomes" id="UP000564885"/>
    </source>
</evidence>
<dbReference type="Gene3D" id="1.10.10.10">
    <property type="entry name" value="Winged helix-like DNA-binding domain superfamily/Winged helix DNA-binding domain"/>
    <property type="match status" value="1"/>
</dbReference>